<evidence type="ECO:0000313" key="10">
    <source>
        <dbReference type="EMBL" id="KAJ5592630.1"/>
    </source>
</evidence>
<gene>
    <name evidence="10" type="ORF">N7537_009534</name>
</gene>
<name>A0AAD6DTM9_9EURO</name>
<evidence type="ECO:0000256" key="3">
    <source>
        <dbReference type="ARBA" id="ARBA00022723"/>
    </source>
</evidence>
<comment type="cofactor">
    <cofactor evidence="1 7">
        <name>heme</name>
        <dbReference type="ChEBI" id="CHEBI:30413"/>
    </cofactor>
</comment>
<reference evidence="10" key="2">
    <citation type="submission" date="2023-01" db="EMBL/GenBank/DDBJ databases">
        <authorList>
            <person name="Petersen C."/>
        </authorList>
    </citation>
    <scope>NUCLEOTIDE SEQUENCE</scope>
    <source>
        <strain evidence="10">IBT 12815</strain>
    </source>
</reference>
<dbReference type="PROSITE" id="PS00086">
    <property type="entry name" value="CYTOCHROME_P450"/>
    <property type="match status" value="1"/>
</dbReference>
<dbReference type="PANTHER" id="PTHR46300">
    <property type="entry name" value="P450, PUTATIVE (EUROFUNG)-RELATED-RELATED"/>
    <property type="match status" value="1"/>
</dbReference>
<keyword evidence="4 8" id="KW-0560">Oxidoreductase</keyword>
<dbReference type="GO" id="GO:0004497">
    <property type="term" value="F:monooxygenase activity"/>
    <property type="evidence" value="ECO:0007669"/>
    <property type="project" value="UniProtKB-KW"/>
</dbReference>
<keyword evidence="9" id="KW-1133">Transmembrane helix</keyword>
<keyword evidence="9" id="KW-0472">Membrane</keyword>
<dbReference type="AlphaFoldDB" id="A0AAD6DTM9"/>
<feature type="transmembrane region" description="Helical" evidence="9">
    <location>
        <begin position="7"/>
        <end position="27"/>
    </location>
</feature>
<dbReference type="GO" id="GO:0020037">
    <property type="term" value="F:heme binding"/>
    <property type="evidence" value="ECO:0007669"/>
    <property type="project" value="InterPro"/>
</dbReference>
<accession>A0AAD6DTM9</accession>
<dbReference type="RefSeq" id="XP_056749256.1">
    <property type="nucleotide sequence ID" value="XM_056900588.1"/>
</dbReference>
<proteinExistence type="inferred from homology"/>
<evidence type="ECO:0000256" key="1">
    <source>
        <dbReference type="ARBA" id="ARBA00001971"/>
    </source>
</evidence>
<dbReference type="PANTHER" id="PTHR46300:SF2">
    <property type="entry name" value="CYTOCHROME P450 MONOOXYGENASE ALNH-RELATED"/>
    <property type="match status" value="1"/>
</dbReference>
<dbReference type="SUPFAM" id="SSF48264">
    <property type="entry name" value="Cytochrome P450"/>
    <property type="match status" value="1"/>
</dbReference>
<keyword evidence="3 7" id="KW-0479">Metal-binding</keyword>
<dbReference type="GeneID" id="81590830"/>
<dbReference type="GO" id="GO:0005506">
    <property type="term" value="F:iron ion binding"/>
    <property type="evidence" value="ECO:0007669"/>
    <property type="project" value="InterPro"/>
</dbReference>
<organism evidence="10 11">
    <name type="scientific">Penicillium hordei</name>
    <dbReference type="NCBI Taxonomy" id="40994"/>
    <lineage>
        <taxon>Eukaryota</taxon>
        <taxon>Fungi</taxon>
        <taxon>Dikarya</taxon>
        <taxon>Ascomycota</taxon>
        <taxon>Pezizomycotina</taxon>
        <taxon>Eurotiomycetes</taxon>
        <taxon>Eurotiomycetidae</taxon>
        <taxon>Eurotiales</taxon>
        <taxon>Aspergillaceae</taxon>
        <taxon>Penicillium</taxon>
    </lineage>
</organism>
<dbReference type="InterPro" id="IPR002401">
    <property type="entry name" value="Cyt_P450_E_grp-I"/>
</dbReference>
<evidence type="ECO:0000256" key="4">
    <source>
        <dbReference type="ARBA" id="ARBA00023002"/>
    </source>
</evidence>
<dbReference type="GO" id="GO:0043386">
    <property type="term" value="P:mycotoxin biosynthetic process"/>
    <property type="evidence" value="ECO:0007669"/>
    <property type="project" value="UniProtKB-ARBA"/>
</dbReference>
<protein>
    <recommendedName>
        <fullName evidence="12">Cytochrome P450</fullName>
    </recommendedName>
</protein>
<dbReference type="EMBL" id="JAQJAE010000005">
    <property type="protein sequence ID" value="KAJ5592630.1"/>
    <property type="molecule type" value="Genomic_DNA"/>
</dbReference>
<sequence>MSLSISTIYSLSAIVFPLVYIGVKWLLSTTRPKNFPPGPPTVLGLGNWHQIPSVWHFFQLDAWAKKYGPIMGLKLGPRNVVVLNDAALVHELIVKRATSFSERPGMYIAQNHIVPEGKYSYSLFMRNDYGNRLRSLAKQTLVGTGLNNLAPMQKAAGANLVYELSKNGDKWADHLVPWSLATPVAMMSGAPIEDYVQDFGKKWIDDYNLSQRLWIELLDPTNPPVDLFPVLRWVPAVFAQWKHKAPVARKYLLSAYNDLILQAEKRMKSQGGTFSPLAIIPKLLRQASDTFTNEEGLDMTVFMGGLFDAAVGSTLMSFHTLLLALAAHPEVQRRAQAEIDSVFGSQELPDNIELDKLPYVNACVTEAQRWRPLGAYFMSQFGLPRESVADEEILGYRIPKGSSVVINQWSIHHDPDFFDKPELYNPDRYYKNPTGAKDGISQQGRKPIYTFGAGRKECLGKDFFFQNARIACAEILWAFDIFPDGPLDSNLETGFTPAVVMMPKPFKVKFVPRRGEETLLREKEKADLTFTKSLG</sequence>
<dbReference type="GO" id="GO:0016705">
    <property type="term" value="F:oxidoreductase activity, acting on paired donors, with incorporation or reduction of molecular oxygen"/>
    <property type="evidence" value="ECO:0007669"/>
    <property type="project" value="InterPro"/>
</dbReference>
<evidence type="ECO:0000256" key="8">
    <source>
        <dbReference type="RuleBase" id="RU000461"/>
    </source>
</evidence>
<comment type="caution">
    <text evidence="10">The sequence shown here is derived from an EMBL/GenBank/DDBJ whole genome shotgun (WGS) entry which is preliminary data.</text>
</comment>
<comment type="similarity">
    <text evidence="2 8">Belongs to the cytochrome P450 family.</text>
</comment>
<evidence type="ECO:0000256" key="9">
    <source>
        <dbReference type="SAM" id="Phobius"/>
    </source>
</evidence>
<dbReference type="InterPro" id="IPR050364">
    <property type="entry name" value="Cytochrome_P450_fung"/>
</dbReference>
<evidence type="ECO:0000313" key="11">
    <source>
        <dbReference type="Proteomes" id="UP001213799"/>
    </source>
</evidence>
<evidence type="ECO:0000256" key="6">
    <source>
        <dbReference type="ARBA" id="ARBA00023033"/>
    </source>
</evidence>
<evidence type="ECO:0000256" key="2">
    <source>
        <dbReference type="ARBA" id="ARBA00010617"/>
    </source>
</evidence>
<dbReference type="InterPro" id="IPR001128">
    <property type="entry name" value="Cyt_P450"/>
</dbReference>
<dbReference type="InterPro" id="IPR036396">
    <property type="entry name" value="Cyt_P450_sf"/>
</dbReference>
<feature type="binding site" description="axial binding residue" evidence="7">
    <location>
        <position position="458"/>
    </location>
    <ligand>
        <name>heme</name>
        <dbReference type="ChEBI" id="CHEBI:30413"/>
    </ligand>
    <ligandPart>
        <name>Fe</name>
        <dbReference type="ChEBI" id="CHEBI:18248"/>
    </ligandPart>
</feature>
<keyword evidence="11" id="KW-1185">Reference proteome</keyword>
<dbReference type="Pfam" id="PF00067">
    <property type="entry name" value="p450"/>
    <property type="match status" value="1"/>
</dbReference>
<dbReference type="PRINTS" id="PR00463">
    <property type="entry name" value="EP450I"/>
</dbReference>
<dbReference type="Proteomes" id="UP001213799">
    <property type="component" value="Unassembled WGS sequence"/>
</dbReference>
<reference evidence="10" key="1">
    <citation type="journal article" date="2023" name="IMA Fungus">
        <title>Comparative genomic study of the Penicillium genus elucidates a diverse pangenome and 15 lateral gene transfer events.</title>
        <authorList>
            <person name="Petersen C."/>
            <person name="Sorensen T."/>
            <person name="Nielsen M.R."/>
            <person name="Sondergaard T.E."/>
            <person name="Sorensen J.L."/>
            <person name="Fitzpatrick D.A."/>
            <person name="Frisvad J.C."/>
            <person name="Nielsen K.L."/>
        </authorList>
    </citation>
    <scope>NUCLEOTIDE SEQUENCE</scope>
    <source>
        <strain evidence="10">IBT 12815</strain>
    </source>
</reference>
<dbReference type="Gene3D" id="1.10.630.10">
    <property type="entry name" value="Cytochrome P450"/>
    <property type="match status" value="1"/>
</dbReference>
<keyword evidence="7 8" id="KW-0349">Heme</keyword>
<evidence type="ECO:0000256" key="5">
    <source>
        <dbReference type="ARBA" id="ARBA00023004"/>
    </source>
</evidence>
<keyword evidence="5 7" id="KW-0408">Iron</keyword>
<dbReference type="InterPro" id="IPR017972">
    <property type="entry name" value="Cyt_P450_CS"/>
</dbReference>
<evidence type="ECO:0008006" key="12">
    <source>
        <dbReference type="Google" id="ProtNLM"/>
    </source>
</evidence>
<keyword evidence="9" id="KW-0812">Transmembrane</keyword>
<evidence type="ECO:0000256" key="7">
    <source>
        <dbReference type="PIRSR" id="PIRSR602401-1"/>
    </source>
</evidence>
<keyword evidence="6 8" id="KW-0503">Monooxygenase</keyword>